<keyword evidence="4" id="KW-1185">Reference proteome</keyword>
<evidence type="ECO:0000256" key="2">
    <source>
        <dbReference type="SAM" id="SignalP"/>
    </source>
</evidence>
<evidence type="ECO:0000256" key="1">
    <source>
        <dbReference type="SAM" id="MobiDB-lite"/>
    </source>
</evidence>
<evidence type="ECO:0000313" key="3">
    <source>
        <dbReference type="EMBL" id="OKL45480.1"/>
    </source>
</evidence>
<feature type="signal peptide" evidence="2">
    <location>
        <begin position="1"/>
        <end position="26"/>
    </location>
</feature>
<dbReference type="STRING" id="197461.A3843_03965"/>
<feature type="chain" id="PRO_5010540934" description="DUF1402 domain-containing protein" evidence="2">
    <location>
        <begin position="27"/>
        <end position="341"/>
    </location>
</feature>
<evidence type="ECO:0000313" key="4">
    <source>
        <dbReference type="Proteomes" id="UP000185783"/>
    </source>
</evidence>
<reference evidence="3 4" key="1">
    <citation type="submission" date="2016-03" db="EMBL/GenBank/DDBJ databases">
        <title>Genome sequence of Nesiotobacter sp. nov., a moderately halophilic alphaproteobacterium isolated from the Yellow Sea, China.</title>
        <authorList>
            <person name="Zhang G."/>
            <person name="Zhang R."/>
        </authorList>
    </citation>
    <scope>NUCLEOTIDE SEQUENCE [LARGE SCALE GENOMIC DNA]</scope>
    <source>
        <strain evidence="3 4">WB1-6</strain>
    </source>
</reference>
<proteinExistence type="predicted"/>
<feature type="region of interest" description="Disordered" evidence="1">
    <location>
        <begin position="28"/>
        <end position="47"/>
    </location>
</feature>
<dbReference type="Proteomes" id="UP000185783">
    <property type="component" value="Unassembled WGS sequence"/>
</dbReference>
<organism evidence="3 4">
    <name type="scientific">Pseudovibrio exalbescens</name>
    <dbReference type="NCBI Taxonomy" id="197461"/>
    <lineage>
        <taxon>Bacteria</taxon>
        <taxon>Pseudomonadati</taxon>
        <taxon>Pseudomonadota</taxon>
        <taxon>Alphaproteobacteria</taxon>
        <taxon>Hyphomicrobiales</taxon>
        <taxon>Stappiaceae</taxon>
        <taxon>Pseudovibrio</taxon>
    </lineage>
</organism>
<dbReference type="RefSeq" id="WP_028480024.1">
    <property type="nucleotide sequence ID" value="NZ_LVVZ01000005.1"/>
</dbReference>
<feature type="compositionally biased region" description="Low complexity" evidence="1">
    <location>
        <begin position="28"/>
        <end position="37"/>
    </location>
</feature>
<accession>A0A1U7JL60</accession>
<dbReference type="AlphaFoldDB" id="A0A1U7JL60"/>
<dbReference type="Pfam" id="PF07182">
    <property type="entry name" value="DUF1402"/>
    <property type="match status" value="1"/>
</dbReference>
<name>A0A1U7JL60_9HYPH</name>
<comment type="caution">
    <text evidence="3">The sequence shown here is derived from an EMBL/GenBank/DDBJ whole genome shotgun (WGS) entry which is preliminary data.</text>
</comment>
<gene>
    <name evidence="3" type="ORF">A3843_03965</name>
</gene>
<sequence>MYFGNLVGSILALVLAMTSTAPAAYAAPKAPANSSASPRDETKGTPDPDILMMPIGNMNMEQPPVPSASRTRTKAFKRTYDYKFERVLDLLRNDEDLMGQIKEVAKLYEIDPIHIIGAIVGEHTYNYDSLDSAQGYYLKALNYAGLRIEFEYEGEKVTKFIQRRQFRTCNTFKDSSARWRCYEKVWNETFLGQKVDGIQYPLKRFHQTFFRPMFAGQSFGIGQLTPLTALKMNDMVQEISKFPALDPDRAMDIYQTVMNPEMSLHYTAAAIRDAIEAYREVARIDISPNPGITATLYNLGNPWERAAAYAARREKDPESLPQENYYGWLVNARIDALRALL</sequence>
<dbReference type="InterPro" id="IPR009842">
    <property type="entry name" value="DUF1402"/>
</dbReference>
<evidence type="ECO:0008006" key="5">
    <source>
        <dbReference type="Google" id="ProtNLM"/>
    </source>
</evidence>
<protein>
    <recommendedName>
        <fullName evidence="5">DUF1402 domain-containing protein</fullName>
    </recommendedName>
</protein>
<dbReference type="EMBL" id="LVVZ01000005">
    <property type="protein sequence ID" value="OKL45480.1"/>
    <property type="molecule type" value="Genomic_DNA"/>
</dbReference>
<keyword evidence="2" id="KW-0732">Signal</keyword>